<dbReference type="InterPro" id="IPR050381">
    <property type="entry name" value="SLX1_endonuclease"/>
</dbReference>
<comment type="caution">
    <text evidence="1">The sequence shown here is derived from an EMBL/GenBank/DDBJ whole genome shotgun (WGS) entry which is preliminary data.</text>
</comment>
<name>A0A830D3J0_9LAMI</name>
<dbReference type="GO" id="GO:0008821">
    <property type="term" value="F:crossover junction DNA endonuclease activity"/>
    <property type="evidence" value="ECO:0007669"/>
    <property type="project" value="TreeGrafter"/>
</dbReference>
<protein>
    <submittedName>
        <fullName evidence="1">Uncharacterized protein</fullName>
    </submittedName>
</protein>
<dbReference type="Proteomes" id="UP000653305">
    <property type="component" value="Unassembled WGS sequence"/>
</dbReference>
<organism evidence="1 2">
    <name type="scientific">Phtheirospermum japonicum</name>
    <dbReference type="NCBI Taxonomy" id="374723"/>
    <lineage>
        <taxon>Eukaryota</taxon>
        <taxon>Viridiplantae</taxon>
        <taxon>Streptophyta</taxon>
        <taxon>Embryophyta</taxon>
        <taxon>Tracheophyta</taxon>
        <taxon>Spermatophyta</taxon>
        <taxon>Magnoliopsida</taxon>
        <taxon>eudicotyledons</taxon>
        <taxon>Gunneridae</taxon>
        <taxon>Pentapetalae</taxon>
        <taxon>asterids</taxon>
        <taxon>lamiids</taxon>
        <taxon>Lamiales</taxon>
        <taxon>Orobanchaceae</taxon>
        <taxon>Orobanchaceae incertae sedis</taxon>
        <taxon>Phtheirospermum</taxon>
    </lineage>
</organism>
<sequence length="183" mass="21434">MTEEVFGVGDEATSCVAWLKVLELELTVPQRERPSRRRRGYTLNTRWRIRQHNGESGSSDLRTKRQCPWEMLLCIYGLPYIIAALQDFEDYFEDEEEIDVKRPFNFSASKNHGSYGKTLMNALWVDHSFDVRRPVGNLIGMPFVHQIPDERHVQQLPPTYITSHAFGIGMEIRLKMYPFDYYA</sequence>
<evidence type="ECO:0000313" key="2">
    <source>
        <dbReference type="Proteomes" id="UP000653305"/>
    </source>
</evidence>
<dbReference type="InterPro" id="IPR035901">
    <property type="entry name" value="GIY-YIG_endonuc_sf"/>
</dbReference>
<dbReference type="GO" id="GO:0000724">
    <property type="term" value="P:double-strand break repair via homologous recombination"/>
    <property type="evidence" value="ECO:0007669"/>
    <property type="project" value="TreeGrafter"/>
</dbReference>
<proteinExistence type="predicted"/>
<dbReference type="AlphaFoldDB" id="A0A830D3J0"/>
<dbReference type="GO" id="GO:0017108">
    <property type="term" value="F:5'-flap endonuclease activity"/>
    <property type="evidence" value="ECO:0007669"/>
    <property type="project" value="TreeGrafter"/>
</dbReference>
<gene>
    <name evidence="1" type="ORF">PHJA_002446300</name>
</gene>
<dbReference type="GO" id="GO:0033557">
    <property type="term" value="C:Slx1-Slx4 complex"/>
    <property type="evidence" value="ECO:0007669"/>
    <property type="project" value="TreeGrafter"/>
</dbReference>
<evidence type="ECO:0000313" key="1">
    <source>
        <dbReference type="EMBL" id="GFQ03025.1"/>
    </source>
</evidence>
<dbReference type="PANTHER" id="PTHR20208:SF10">
    <property type="entry name" value="STRUCTURE-SPECIFIC ENDONUCLEASE SUBUNIT SLX1"/>
    <property type="match status" value="1"/>
</dbReference>
<reference evidence="1" key="1">
    <citation type="submission" date="2020-07" db="EMBL/GenBank/DDBJ databases">
        <title>Ethylene signaling mediates host invasion by parasitic plants.</title>
        <authorList>
            <person name="Yoshida S."/>
        </authorList>
    </citation>
    <scope>NUCLEOTIDE SEQUENCE</scope>
    <source>
        <strain evidence="1">Okayama</strain>
    </source>
</reference>
<accession>A0A830D3J0</accession>
<dbReference type="PANTHER" id="PTHR20208">
    <property type="entry name" value="STRUCTURE-SPECIFIC ENDONUCLEASE SUBUNIT SLX1"/>
    <property type="match status" value="1"/>
</dbReference>
<keyword evidence="2" id="KW-1185">Reference proteome</keyword>
<dbReference type="EMBL" id="BMAC01000794">
    <property type="protein sequence ID" value="GFQ03025.1"/>
    <property type="molecule type" value="Genomic_DNA"/>
</dbReference>
<dbReference type="Gene3D" id="3.40.1440.10">
    <property type="entry name" value="GIY-YIG endonuclease"/>
    <property type="match status" value="1"/>
</dbReference>